<gene>
    <name evidence="1" type="ORF">M8044_000550</name>
</gene>
<proteinExistence type="predicted"/>
<reference evidence="1 2" key="1">
    <citation type="journal article" date="2023" name="Plant">
        <title>Draft Genome Sequence Resource of CBPPT1, a 'Candidatus Phytoplasma trifolii'-Related Strain Associated with Potato Purple Top Disease in the Columbia Basin, U.S.A.</title>
        <authorList>
            <person name="Wei W."/>
            <person name="Shao J."/>
            <person name="Bottner-Parker K.D."/>
            <person name="Zhao Y."/>
        </authorList>
    </citation>
    <scope>NUCLEOTIDE SEQUENCE [LARGE SCALE GENOMIC DNA]</scope>
    <source>
        <strain evidence="1 2">CBPPT1</strain>
    </source>
</reference>
<protein>
    <submittedName>
        <fullName evidence="1">Uncharacterized protein</fullName>
    </submittedName>
</protein>
<evidence type="ECO:0000313" key="1">
    <source>
        <dbReference type="EMBL" id="MDC9032327.1"/>
    </source>
</evidence>
<dbReference type="Proteomes" id="UP001221763">
    <property type="component" value="Unassembled WGS sequence"/>
</dbReference>
<sequence length="29" mass="3578">MHASSWSWIMSDPMRIFFEISMTFQNIRK</sequence>
<accession>A0ABT5LCS2</accession>
<dbReference type="EMBL" id="JANHJP010000062">
    <property type="protein sequence ID" value="MDC9032327.1"/>
    <property type="molecule type" value="Genomic_DNA"/>
</dbReference>
<name>A0ABT5LCS2_9MOLU</name>
<keyword evidence="2" id="KW-1185">Reference proteome</keyword>
<evidence type="ECO:0000313" key="2">
    <source>
        <dbReference type="Proteomes" id="UP001221763"/>
    </source>
</evidence>
<organism evidence="1 2">
    <name type="scientific">Columbia Basin potato purple top phytoplasma</name>
    <dbReference type="NCBI Taxonomy" id="307134"/>
    <lineage>
        <taxon>Bacteria</taxon>
        <taxon>Bacillati</taxon>
        <taxon>Mycoplasmatota</taxon>
        <taxon>Mollicutes</taxon>
        <taxon>Acholeplasmatales</taxon>
        <taxon>Acholeplasmataceae</taxon>
        <taxon>Candidatus Phytoplasma</taxon>
        <taxon>16SrVI (Clover proliferation group)</taxon>
    </lineage>
</organism>
<comment type="caution">
    <text evidence="1">The sequence shown here is derived from an EMBL/GenBank/DDBJ whole genome shotgun (WGS) entry which is preliminary data.</text>
</comment>